<keyword evidence="4" id="KW-1185">Reference proteome</keyword>
<name>A0A8H6ZEJ4_9AGAR</name>
<dbReference type="Gene3D" id="1.10.510.10">
    <property type="entry name" value="Transferase(Phosphotransferase) domain 1"/>
    <property type="match status" value="1"/>
</dbReference>
<organism evidence="3 4">
    <name type="scientific">Mycena sanguinolenta</name>
    <dbReference type="NCBI Taxonomy" id="230812"/>
    <lineage>
        <taxon>Eukaryota</taxon>
        <taxon>Fungi</taxon>
        <taxon>Dikarya</taxon>
        <taxon>Basidiomycota</taxon>
        <taxon>Agaricomycotina</taxon>
        <taxon>Agaricomycetes</taxon>
        <taxon>Agaricomycetidae</taxon>
        <taxon>Agaricales</taxon>
        <taxon>Marasmiineae</taxon>
        <taxon>Mycenaceae</taxon>
        <taxon>Mycena</taxon>
    </lineage>
</organism>
<dbReference type="InterPro" id="IPR001245">
    <property type="entry name" value="Ser-Thr/Tyr_kinase_cat_dom"/>
</dbReference>
<dbReference type="Pfam" id="PF07714">
    <property type="entry name" value="PK_Tyr_Ser-Thr"/>
    <property type="match status" value="1"/>
</dbReference>
<dbReference type="InterPro" id="IPR000719">
    <property type="entry name" value="Prot_kinase_dom"/>
</dbReference>
<dbReference type="InterPro" id="IPR051681">
    <property type="entry name" value="Ser/Thr_Kinases-Pseudokinases"/>
</dbReference>
<feature type="compositionally biased region" description="Basic residues" evidence="1">
    <location>
        <begin position="954"/>
        <end position="964"/>
    </location>
</feature>
<sequence>MTTDNFEEDSVSQAPLETPFSIHALDALESDVKYRLWFTAFVWYMADEGGTPVWETILSEASVFWLEDEDEGYIKEFAQALPRSYWISFDWDGALEAWHVLRETVAANPLASLTSQIRVRVIAWLTVVGPIRKDRILKGHGIRDINRLIHDWAKLMTLLPGVAETCNICSVSHLLPVWIEALSQVYSLEDLKSLPWCECDCLNSQLSAYTAQRWVVPEQNSPVLHLLYELVVPAWVLIHWVTFRTAVTVDEQTDLLAPFLEMILGPNVDPELFAQDVADNLELCRSLRQDGRSTLYPQDWIGYMVEIPLETWESIIFWTTDRSRRVSATCMRTRLAAVFLKYSCTKHVLERILASFDASLEYSLFDRDFVACVAGPSHNQSEWPTPTKLNSLEFWASPNLEKWLSARWEDLCRTIWNYSPRSSAVERVEDMLFVLATPPQNLTIYVHHYQLRHLRRGNDWKRRSPGFLAALSHYRANVKILLGVVKERVQTLRLSTHTIAVNVHTHMYIDLLTAVARLVAFLRDQESYKKFLACRETEAQQLLDFLQDLLDFDSFFAIKPLIFQALRQLSRPSALHPQCFALSGLQRLGQQVTGGGFGDIWKGLVRGQNVCVKIMRIFGNLNITAALKEFGREAVIWRQLCHPNVLPFFGLYYVEDRLCLVSPWMGDGHVMEFLRNHKPTDTKRLSLILDVALGLRYLHEEKVVHGDLKGLNILVTPSHRACIADFGVSSIADNITVRFTHSTVTARAGTARYQAPELFRMENPVKIHYGSDIYAFACVCYEILTGQVPFHELQNDMAVIVKVTGGYRPSRPTSSSRTSMLDNLWELIQSCWEGEAEKRPEAFEVVERLEDPSIGATPTPFASDWDEKFTSKFRRSVQGDPLLPSVTQIECMLFGEEIAQGLDFYARENAVLSFNPACRECHPNQEASNCNNGPTPSPLDRQPRRRYEEGASRVKFRRSKAKAT</sequence>
<keyword evidence="3" id="KW-0808">Transferase</keyword>
<dbReference type="SUPFAM" id="SSF56112">
    <property type="entry name" value="Protein kinase-like (PK-like)"/>
    <property type="match status" value="1"/>
</dbReference>
<protein>
    <submittedName>
        <fullName evidence="3">Protein kinase domain-containing protein</fullName>
    </submittedName>
</protein>
<dbReference type="SMART" id="SM00220">
    <property type="entry name" value="S_TKc"/>
    <property type="match status" value="1"/>
</dbReference>
<dbReference type="GO" id="GO:0005524">
    <property type="term" value="F:ATP binding"/>
    <property type="evidence" value="ECO:0007669"/>
    <property type="project" value="InterPro"/>
</dbReference>
<dbReference type="Proteomes" id="UP000623467">
    <property type="component" value="Unassembled WGS sequence"/>
</dbReference>
<dbReference type="GO" id="GO:0004674">
    <property type="term" value="F:protein serine/threonine kinase activity"/>
    <property type="evidence" value="ECO:0007669"/>
    <property type="project" value="TreeGrafter"/>
</dbReference>
<dbReference type="InterPro" id="IPR008271">
    <property type="entry name" value="Ser/Thr_kinase_AS"/>
</dbReference>
<proteinExistence type="predicted"/>
<dbReference type="EMBL" id="JACAZH010000001">
    <property type="protein sequence ID" value="KAF7377568.1"/>
    <property type="molecule type" value="Genomic_DNA"/>
</dbReference>
<keyword evidence="3" id="KW-0418">Kinase</keyword>
<evidence type="ECO:0000256" key="1">
    <source>
        <dbReference type="SAM" id="MobiDB-lite"/>
    </source>
</evidence>
<comment type="caution">
    <text evidence="3">The sequence shown here is derived from an EMBL/GenBank/DDBJ whole genome shotgun (WGS) entry which is preliminary data.</text>
</comment>
<feature type="compositionally biased region" description="Basic and acidic residues" evidence="1">
    <location>
        <begin position="941"/>
        <end position="952"/>
    </location>
</feature>
<dbReference type="PROSITE" id="PS00108">
    <property type="entry name" value="PROTEIN_KINASE_ST"/>
    <property type="match status" value="1"/>
</dbReference>
<evidence type="ECO:0000259" key="2">
    <source>
        <dbReference type="PROSITE" id="PS50011"/>
    </source>
</evidence>
<feature type="compositionally biased region" description="Polar residues" evidence="1">
    <location>
        <begin position="925"/>
        <end position="934"/>
    </location>
</feature>
<dbReference type="OrthoDB" id="2995351at2759"/>
<feature type="domain" description="Protein kinase" evidence="2">
    <location>
        <begin position="586"/>
        <end position="854"/>
    </location>
</feature>
<dbReference type="AlphaFoldDB" id="A0A8H6ZEJ4"/>
<dbReference type="PROSITE" id="PS50011">
    <property type="entry name" value="PROTEIN_KINASE_DOM"/>
    <property type="match status" value="1"/>
</dbReference>
<reference evidence="3" key="1">
    <citation type="submission" date="2020-05" db="EMBL/GenBank/DDBJ databases">
        <title>Mycena genomes resolve the evolution of fungal bioluminescence.</title>
        <authorList>
            <person name="Tsai I.J."/>
        </authorList>
    </citation>
    <scope>NUCLEOTIDE SEQUENCE</scope>
    <source>
        <strain evidence="3">160909Yilan</strain>
    </source>
</reference>
<evidence type="ECO:0000313" key="4">
    <source>
        <dbReference type="Proteomes" id="UP000623467"/>
    </source>
</evidence>
<gene>
    <name evidence="3" type="ORF">MSAN_00179100</name>
</gene>
<feature type="region of interest" description="Disordered" evidence="1">
    <location>
        <begin position="924"/>
        <end position="964"/>
    </location>
</feature>
<accession>A0A8H6ZEJ4</accession>
<evidence type="ECO:0000313" key="3">
    <source>
        <dbReference type="EMBL" id="KAF7377568.1"/>
    </source>
</evidence>
<dbReference type="InterPro" id="IPR011009">
    <property type="entry name" value="Kinase-like_dom_sf"/>
</dbReference>
<dbReference type="PANTHER" id="PTHR44329">
    <property type="entry name" value="SERINE/THREONINE-PROTEIN KINASE TNNI3K-RELATED"/>
    <property type="match status" value="1"/>
</dbReference>